<keyword evidence="8" id="KW-1185">Reference proteome</keyword>
<evidence type="ECO:0000313" key="7">
    <source>
        <dbReference type="EMBL" id="MFD1302094.1"/>
    </source>
</evidence>
<evidence type="ECO:0000256" key="4">
    <source>
        <dbReference type="ARBA" id="ARBA00022679"/>
    </source>
</evidence>
<dbReference type="InterPro" id="IPR029063">
    <property type="entry name" value="SAM-dependent_MTases_sf"/>
</dbReference>
<accession>A0ABW3X0L9</accession>
<dbReference type="Proteomes" id="UP001597176">
    <property type="component" value="Unassembled WGS sequence"/>
</dbReference>
<protein>
    <recommendedName>
        <fullName evidence="2">site-specific DNA-methyltransferase (adenine-specific)</fullName>
        <ecNumber evidence="2">2.1.1.72</ecNumber>
    </recommendedName>
</protein>
<dbReference type="InterPro" id="IPR023095">
    <property type="entry name" value="Ade_MeTrfase_dom_2"/>
</dbReference>
<gene>
    <name evidence="7" type="ORF">ACFQ4G_10920</name>
</gene>
<evidence type="ECO:0000256" key="3">
    <source>
        <dbReference type="ARBA" id="ARBA00022603"/>
    </source>
</evidence>
<evidence type="ECO:0000256" key="2">
    <source>
        <dbReference type="ARBA" id="ARBA00011900"/>
    </source>
</evidence>
<reference evidence="8" key="1">
    <citation type="journal article" date="2019" name="Int. J. Syst. Evol. Microbiol.">
        <title>The Global Catalogue of Microorganisms (GCM) 10K type strain sequencing project: providing services to taxonomists for standard genome sequencing and annotation.</title>
        <authorList>
            <consortium name="The Broad Institute Genomics Platform"/>
            <consortium name="The Broad Institute Genome Sequencing Center for Infectious Disease"/>
            <person name="Wu L."/>
            <person name="Ma J."/>
        </authorList>
    </citation>
    <scope>NUCLEOTIDE SEQUENCE [LARGE SCALE GENOMIC DNA]</scope>
    <source>
        <strain evidence="8">CCUG 56108</strain>
    </source>
</reference>
<keyword evidence="3 7" id="KW-0489">Methyltransferase</keyword>
<dbReference type="GO" id="GO:0008168">
    <property type="term" value="F:methyltransferase activity"/>
    <property type="evidence" value="ECO:0007669"/>
    <property type="project" value="UniProtKB-KW"/>
</dbReference>
<evidence type="ECO:0000256" key="5">
    <source>
        <dbReference type="ARBA" id="ARBA00022691"/>
    </source>
</evidence>
<evidence type="ECO:0000313" key="8">
    <source>
        <dbReference type="Proteomes" id="UP001597176"/>
    </source>
</evidence>
<dbReference type="Pfam" id="PF02086">
    <property type="entry name" value="MethyltransfD12"/>
    <property type="match status" value="1"/>
</dbReference>
<dbReference type="PANTHER" id="PTHR30481:SF3">
    <property type="entry name" value="DNA ADENINE METHYLASE"/>
    <property type="match status" value="1"/>
</dbReference>
<comment type="catalytic activity">
    <reaction evidence="6">
        <text>a 2'-deoxyadenosine in DNA + S-adenosyl-L-methionine = an N(6)-methyl-2'-deoxyadenosine in DNA + S-adenosyl-L-homocysteine + H(+)</text>
        <dbReference type="Rhea" id="RHEA:15197"/>
        <dbReference type="Rhea" id="RHEA-COMP:12418"/>
        <dbReference type="Rhea" id="RHEA-COMP:12419"/>
        <dbReference type="ChEBI" id="CHEBI:15378"/>
        <dbReference type="ChEBI" id="CHEBI:57856"/>
        <dbReference type="ChEBI" id="CHEBI:59789"/>
        <dbReference type="ChEBI" id="CHEBI:90615"/>
        <dbReference type="ChEBI" id="CHEBI:90616"/>
        <dbReference type="EC" id="2.1.1.72"/>
    </reaction>
</comment>
<dbReference type="EC" id="2.1.1.72" evidence="2"/>
<organism evidence="7 8">
    <name type="scientific">Methylobacterium marchantiae</name>
    <dbReference type="NCBI Taxonomy" id="600331"/>
    <lineage>
        <taxon>Bacteria</taxon>
        <taxon>Pseudomonadati</taxon>
        <taxon>Pseudomonadota</taxon>
        <taxon>Alphaproteobacteria</taxon>
        <taxon>Hyphomicrobiales</taxon>
        <taxon>Methylobacteriaceae</taxon>
        <taxon>Methylobacterium</taxon>
    </lineage>
</organism>
<sequence length="272" mass="31141">MSEPSLLRWAGSKRKSLPHLFRYWRGSERTHYLEPFCGSAALFFASEAEAATLCDKNEWLINFYRVVAEDPIAVYELSNSIPRCKDTYMFIRATAKANRTIESAAHFVYLNRNCFNGIYRTNKSGRFNVPFSAARTGEHPSGRTFLLAASKLRDAQLLSGDFEELVQNNSTASSFVYLDPPFATKNARVFTQYDSHSFGTSDINRLSRLLDYLDEINARFLVSYADVPEIYSLRNKWQWESIQVQRHISGFTAHRRNASEVLISNFEPGQAQ</sequence>
<dbReference type="PIRSF" id="PIRSF000398">
    <property type="entry name" value="M_m6A_EcoRV"/>
    <property type="match status" value="1"/>
</dbReference>
<dbReference type="Gene3D" id="1.10.1020.10">
    <property type="entry name" value="Adenine-specific Methyltransferase, Domain 2"/>
    <property type="match status" value="1"/>
</dbReference>
<comment type="similarity">
    <text evidence="1">Belongs to the N(4)/N(6)-methyltransferase family.</text>
</comment>
<evidence type="ECO:0000256" key="1">
    <source>
        <dbReference type="ARBA" id="ARBA00006594"/>
    </source>
</evidence>
<keyword evidence="5" id="KW-0949">S-adenosyl-L-methionine</keyword>
<evidence type="ECO:0000256" key="6">
    <source>
        <dbReference type="ARBA" id="ARBA00047942"/>
    </source>
</evidence>
<dbReference type="EMBL" id="JBHTND010000013">
    <property type="protein sequence ID" value="MFD1302094.1"/>
    <property type="molecule type" value="Genomic_DNA"/>
</dbReference>
<dbReference type="PANTHER" id="PTHR30481">
    <property type="entry name" value="DNA ADENINE METHYLASE"/>
    <property type="match status" value="1"/>
</dbReference>
<dbReference type="GO" id="GO:0032259">
    <property type="term" value="P:methylation"/>
    <property type="evidence" value="ECO:0007669"/>
    <property type="project" value="UniProtKB-KW"/>
</dbReference>
<proteinExistence type="inferred from homology"/>
<dbReference type="Gene3D" id="3.40.50.150">
    <property type="entry name" value="Vaccinia Virus protein VP39"/>
    <property type="match status" value="1"/>
</dbReference>
<dbReference type="InterPro" id="IPR012263">
    <property type="entry name" value="M_m6A_EcoRV"/>
</dbReference>
<name>A0ABW3X0L9_9HYPH</name>
<dbReference type="SUPFAM" id="SSF53335">
    <property type="entry name" value="S-adenosyl-L-methionine-dependent methyltransferases"/>
    <property type="match status" value="1"/>
</dbReference>
<keyword evidence="4" id="KW-0808">Transferase</keyword>
<dbReference type="InterPro" id="IPR012327">
    <property type="entry name" value="MeTrfase_D12"/>
</dbReference>
<dbReference type="RefSeq" id="WP_379040184.1">
    <property type="nucleotide sequence ID" value="NZ_JBHTND010000013.1"/>
</dbReference>
<dbReference type="NCBIfam" id="TIGR00571">
    <property type="entry name" value="dam"/>
    <property type="match status" value="1"/>
</dbReference>
<dbReference type="PRINTS" id="PR00505">
    <property type="entry name" value="D12N6MTFRASE"/>
</dbReference>
<comment type="caution">
    <text evidence="7">The sequence shown here is derived from an EMBL/GenBank/DDBJ whole genome shotgun (WGS) entry which is preliminary data.</text>
</comment>